<name>A0ABZ0Z3P2_9CAUD</name>
<evidence type="ECO:0000313" key="2">
    <source>
        <dbReference type="Proteomes" id="UP001358193"/>
    </source>
</evidence>
<reference evidence="1 2" key="1">
    <citation type="submission" date="2023-11" db="EMBL/GenBank/DDBJ databases">
        <authorList>
            <person name="Cook R."/>
            <person name="Crisci M."/>
            <person name="Pye H."/>
            <person name="Adriaenssens E."/>
            <person name="Santini J."/>
        </authorList>
    </citation>
    <scope>NUCLEOTIDE SEQUENCE [LARGE SCALE GENOMIC DNA]</scope>
    <source>
        <strain evidence="1">Lak_Megaphage_Sonny</strain>
    </source>
</reference>
<protein>
    <submittedName>
        <fullName evidence="1">Uncharacterized protein</fullName>
    </submittedName>
</protein>
<dbReference type="Proteomes" id="UP001358193">
    <property type="component" value="Segment"/>
</dbReference>
<sequence length="198" mass="22872">MEKAIDLLKDHAIAITMHNDALKAEMNTCTSILKDYVTKTYIGKFVETKTAYYFIKSIEEIEPERRNDDMYYRVWLCVDLYQKYQYINGVFIRYKDCNNGLSFDINGNPINHTIMPDDFNMSDFCIIDGKDKSVLYDHYGEPLTVGDDVFIPNNYSFIDGVVIGFDKESKKIKVKISGDERDSINVDGSCLINHPVRL</sequence>
<keyword evidence="2" id="KW-1185">Reference proteome</keyword>
<dbReference type="EMBL" id="OR769223">
    <property type="protein sequence ID" value="WQJ53701.1"/>
    <property type="molecule type" value="Genomic_DNA"/>
</dbReference>
<accession>A0ABZ0Z3P2</accession>
<proteinExistence type="predicted"/>
<organism evidence="1 2">
    <name type="scientific">phage Lak_Megaphage_Sonny</name>
    <dbReference type="NCBI Taxonomy" id="3109229"/>
    <lineage>
        <taxon>Viruses</taxon>
        <taxon>Duplodnaviria</taxon>
        <taxon>Heunggongvirae</taxon>
        <taxon>Uroviricota</taxon>
        <taxon>Caudoviricetes</taxon>
        <taxon>Caudoviricetes code 15 clade</taxon>
    </lineage>
</organism>
<evidence type="ECO:0000313" key="1">
    <source>
        <dbReference type="EMBL" id="WQJ53701.1"/>
    </source>
</evidence>